<dbReference type="KEGG" id="sman:C12CBH8_07040"/>
<feature type="transmembrane region" description="Helical" evidence="1">
    <location>
        <begin position="6"/>
        <end position="24"/>
    </location>
</feature>
<keyword evidence="1" id="KW-0472">Membrane</keyword>
<dbReference type="AlphaFoldDB" id="A0A7I8D244"/>
<dbReference type="Proteomes" id="UP000593890">
    <property type="component" value="Chromosome"/>
</dbReference>
<gene>
    <name evidence="2" type="ORF">C12CBH8_07040</name>
</gene>
<protein>
    <submittedName>
        <fullName evidence="2">Uncharacterized protein</fullName>
    </submittedName>
</protein>
<evidence type="ECO:0000313" key="3">
    <source>
        <dbReference type="Proteomes" id="UP000593890"/>
    </source>
</evidence>
<dbReference type="EMBL" id="AP023321">
    <property type="protein sequence ID" value="BCI60065.1"/>
    <property type="molecule type" value="Genomic_DNA"/>
</dbReference>
<reference evidence="3" key="1">
    <citation type="submission" date="2020-07" db="EMBL/GenBank/DDBJ databases">
        <title>Complete genome sequencing of Clostridia bacterium strain 12CBH8.</title>
        <authorList>
            <person name="Sakamoto M."/>
            <person name="Murakami T."/>
            <person name="Mori H."/>
        </authorList>
    </citation>
    <scope>NUCLEOTIDE SEQUENCE [LARGE SCALE GENOMIC DNA]</scope>
    <source>
        <strain evidence="3">12CBH8</strain>
    </source>
</reference>
<organism evidence="2 3">
    <name type="scientific">Solibaculum mannosilyticum</name>
    <dbReference type="NCBI Taxonomy" id="2780922"/>
    <lineage>
        <taxon>Bacteria</taxon>
        <taxon>Bacillati</taxon>
        <taxon>Bacillota</taxon>
        <taxon>Clostridia</taxon>
        <taxon>Eubacteriales</taxon>
        <taxon>Oscillospiraceae</taxon>
        <taxon>Solibaculum</taxon>
    </lineage>
</organism>
<accession>A0A7I8D244</accession>
<sequence length="32" mass="3569">MLDLIMLAILAVSVGLVGLLIHWCHKQVDTHE</sequence>
<proteinExistence type="predicted"/>
<keyword evidence="1" id="KW-0812">Transmembrane</keyword>
<keyword evidence="1" id="KW-1133">Transmembrane helix</keyword>
<name>A0A7I8D244_9FIRM</name>
<keyword evidence="3" id="KW-1185">Reference proteome</keyword>
<evidence type="ECO:0000313" key="2">
    <source>
        <dbReference type="EMBL" id="BCI60065.1"/>
    </source>
</evidence>
<evidence type="ECO:0000256" key="1">
    <source>
        <dbReference type="SAM" id="Phobius"/>
    </source>
</evidence>